<evidence type="ECO:0000256" key="1">
    <source>
        <dbReference type="ARBA" id="ARBA00009431"/>
    </source>
</evidence>
<name>A0ABR2VRF9_9FUNG</name>
<keyword evidence="6" id="KW-0325">Glycoprotein</keyword>
<evidence type="ECO:0000256" key="7">
    <source>
        <dbReference type="RuleBase" id="RU361156"/>
    </source>
</evidence>
<evidence type="ECO:0000256" key="4">
    <source>
        <dbReference type="ARBA" id="ARBA00022729"/>
    </source>
</evidence>
<keyword evidence="2 7" id="KW-0121">Carboxypeptidase</keyword>
<evidence type="ECO:0000256" key="5">
    <source>
        <dbReference type="ARBA" id="ARBA00022801"/>
    </source>
</evidence>
<feature type="signal peptide" evidence="7">
    <location>
        <begin position="1"/>
        <end position="25"/>
    </location>
</feature>
<keyword evidence="9" id="KW-1185">Reference proteome</keyword>
<keyword evidence="4 7" id="KW-0732">Signal</keyword>
<evidence type="ECO:0000256" key="2">
    <source>
        <dbReference type="ARBA" id="ARBA00022645"/>
    </source>
</evidence>
<organism evidence="8 9">
    <name type="scientific">Basidiobolus ranarum</name>
    <dbReference type="NCBI Taxonomy" id="34480"/>
    <lineage>
        <taxon>Eukaryota</taxon>
        <taxon>Fungi</taxon>
        <taxon>Fungi incertae sedis</taxon>
        <taxon>Zoopagomycota</taxon>
        <taxon>Entomophthoromycotina</taxon>
        <taxon>Basidiobolomycetes</taxon>
        <taxon>Basidiobolales</taxon>
        <taxon>Basidiobolaceae</taxon>
        <taxon>Basidiobolus</taxon>
    </lineage>
</organism>
<dbReference type="PANTHER" id="PTHR11802">
    <property type="entry name" value="SERINE PROTEASE FAMILY S10 SERINE CARBOXYPEPTIDASE"/>
    <property type="match status" value="1"/>
</dbReference>
<feature type="chain" id="PRO_5045001250" description="Carboxypeptidase" evidence="7">
    <location>
        <begin position="26"/>
        <end position="460"/>
    </location>
</feature>
<dbReference type="InterPro" id="IPR001563">
    <property type="entry name" value="Peptidase_S10"/>
</dbReference>
<dbReference type="EC" id="3.4.16.-" evidence="7"/>
<dbReference type="InterPro" id="IPR029058">
    <property type="entry name" value="AB_hydrolase_fold"/>
</dbReference>
<evidence type="ECO:0000256" key="6">
    <source>
        <dbReference type="ARBA" id="ARBA00023180"/>
    </source>
</evidence>
<dbReference type="PANTHER" id="PTHR11802:SF472">
    <property type="entry name" value="SERINE CARBOXYPEPTIDASE CPVL-RELATED"/>
    <property type="match status" value="1"/>
</dbReference>
<proteinExistence type="inferred from homology"/>
<dbReference type="Pfam" id="PF00450">
    <property type="entry name" value="Peptidase_S10"/>
    <property type="match status" value="1"/>
</dbReference>
<evidence type="ECO:0000313" key="8">
    <source>
        <dbReference type="EMBL" id="KAK9695384.1"/>
    </source>
</evidence>
<evidence type="ECO:0000313" key="9">
    <source>
        <dbReference type="Proteomes" id="UP001479436"/>
    </source>
</evidence>
<dbReference type="Gene3D" id="3.40.50.1820">
    <property type="entry name" value="alpha/beta hydrolase"/>
    <property type="match status" value="1"/>
</dbReference>
<keyword evidence="3 7" id="KW-0645">Protease</keyword>
<comment type="similarity">
    <text evidence="1 7">Belongs to the peptidase S10 family.</text>
</comment>
<keyword evidence="5 7" id="KW-0378">Hydrolase</keyword>
<dbReference type="PROSITE" id="PS00131">
    <property type="entry name" value="CARBOXYPEPT_SER_SER"/>
    <property type="match status" value="1"/>
</dbReference>
<dbReference type="SUPFAM" id="SSF53474">
    <property type="entry name" value="alpha/beta-Hydrolases"/>
    <property type="match status" value="1"/>
</dbReference>
<protein>
    <recommendedName>
        <fullName evidence="7">Carboxypeptidase</fullName>
        <ecNumber evidence="7">3.4.16.-</ecNumber>
    </recommendedName>
</protein>
<comment type="caution">
    <text evidence="8">The sequence shown here is derived from an EMBL/GenBank/DDBJ whole genome shotgun (WGS) entry which is preliminary data.</text>
</comment>
<dbReference type="Proteomes" id="UP001479436">
    <property type="component" value="Unassembled WGS sequence"/>
</dbReference>
<accession>A0ABR2VRF9</accession>
<dbReference type="EMBL" id="JASJQH010008079">
    <property type="protein sequence ID" value="KAK9695384.1"/>
    <property type="molecule type" value="Genomic_DNA"/>
</dbReference>
<sequence length="460" mass="52871">MSFFKHGHILLLFLFVFLTLARVRTNPIAFLNNRDPSHLVGELPWESGVEPLKTTFAGTFPLRNWTVKEENVEAGMFYWYFPAQKPLVAEPPLIIWLQGGPGSSSMIGLFYEMGPIGVTKQRKLFRRPVTWNTHYSMVFIDQPVGTGYSYISPTYDQTHSYEGYTKSVEEAAEDFMIFLNRFYEKYPEQRQRDLYISGESYAGKYVPAFATAIHQYNSKVNTASEKIKLTGVAIGNGLTHPIVQIQHHADQALQFGIVSVQQSEEIRRLAQEAVKYTQAGNWSAATDTRVQLFDYTKSSAGELNFYDLRTDIQNDWSWMDQLLNEDSVKKALNVYPRKFDLRSQDVRVSMKLDIMKSVQHLIPTLLENYKVLLYQGQFDYRDGIPGNTEWIRSLNWTGQSGFLQAERKVWKVDGHVAGYVTHHDNLTRVEVSRAGHMVPMNAPIPAWEMISKFIENNQFS</sequence>
<dbReference type="InterPro" id="IPR018202">
    <property type="entry name" value="Ser_caboxypep_ser_AS"/>
</dbReference>
<reference evidence="8 9" key="1">
    <citation type="submission" date="2023-04" db="EMBL/GenBank/DDBJ databases">
        <title>Genome of Basidiobolus ranarum AG-B5.</title>
        <authorList>
            <person name="Stajich J.E."/>
            <person name="Carter-House D."/>
            <person name="Gryganskyi A."/>
        </authorList>
    </citation>
    <scope>NUCLEOTIDE SEQUENCE [LARGE SCALE GENOMIC DNA]</scope>
    <source>
        <strain evidence="8 9">AG-B5</strain>
    </source>
</reference>
<evidence type="ECO:0000256" key="3">
    <source>
        <dbReference type="ARBA" id="ARBA00022670"/>
    </source>
</evidence>
<dbReference type="PRINTS" id="PR00724">
    <property type="entry name" value="CRBOXYPTASEC"/>
</dbReference>
<gene>
    <name evidence="8" type="ORF">K7432_012980</name>
</gene>